<dbReference type="ESTHER" id="9baci-a0a1i2drb0">
    <property type="family name" value="Esterase_phb"/>
</dbReference>
<dbReference type="STRING" id="930128.SAMN05192532_104212"/>
<dbReference type="SUPFAM" id="SSF53474">
    <property type="entry name" value="alpha/beta-Hydrolases"/>
    <property type="match status" value="1"/>
</dbReference>
<dbReference type="InterPro" id="IPR010126">
    <property type="entry name" value="Esterase_phb"/>
</dbReference>
<evidence type="ECO:0000256" key="4">
    <source>
        <dbReference type="ARBA" id="ARBA00022729"/>
    </source>
</evidence>
<evidence type="ECO:0000256" key="5">
    <source>
        <dbReference type="ARBA" id="ARBA00022801"/>
    </source>
</evidence>
<keyword evidence="9" id="KW-1185">Reference proteome</keyword>
<keyword evidence="7" id="KW-0624">Polysaccharide degradation</keyword>
<protein>
    <submittedName>
        <fullName evidence="8">Polyhydroxybutyrate depolymerase</fullName>
    </submittedName>
</protein>
<dbReference type="RefSeq" id="WP_091661508.1">
    <property type="nucleotide sequence ID" value="NZ_FONT01000004.1"/>
</dbReference>
<dbReference type="EMBL" id="FONT01000004">
    <property type="protein sequence ID" value="SFE82440.1"/>
    <property type="molecule type" value="Genomic_DNA"/>
</dbReference>
<dbReference type="PANTHER" id="PTHR38050:SF2">
    <property type="entry name" value="FERULOYL ESTERASE C-RELATED"/>
    <property type="match status" value="1"/>
</dbReference>
<dbReference type="Proteomes" id="UP000199516">
    <property type="component" value="Unassembled WGS sequence"/>
</dbReference>
<dbReference type="GO" id="GO:0030600">
    <property type="term" value="F:feruloyl esterase activity"/>
    <property type="evidence" value="ECO:0007669"/>
    <property type="project" value="InterPro"/>
</dbReference>
<dbReference type="InterPro" id="IPR043595">
    <property type="entry name" value="FaeB/C/D"/>
</dbReference>
<evidence type="ECO:0000256" key="1">
    <source>
        <dbReference type="ARBA" id="ARBA00004613"/>
    </source>
</evidence>
<gene>
    <name evidence="8" type="ORF">SAMN05192532_104212</name>
</gene>
<dbReference type="GO" id="GO:0045493">
    <property type="term" value="P:xylan catabolic process"/>
    <property type="evidence" value="ECO:0007669"/>
    <property type="project" value="UniProtKB-KW"/>
</dbReference>
<keyword evidence="6" id="KW-0119">Carbohydrate metabolism</keyword>
<reference evidence="8 9" key="1">
    <citation type="submission" date="2016-10" db="EMBL/GenBank/DDBJ databases">
        <authorList>
            <person name="de Groot N.N."/>
        </authorList>
    </citation>
    <scope>NUCLEOTIDE SEQUENCE [LARGE SCALE GENOMIC DNA]</scope>
    <source>
        <strain evidence="8 9">DSM 23995</strain>
    </source>
</reference>
<evidence type="ECO:0000256" key="6">
    <source>
        <dbReference type="ARBA" id="ARBA00023277"/>
    </source>
</evidence>
<dbReference type="InterPro" id="IPR029058">
    <property type="entry name" value="AB_hydrolase_fold"/>
</dbReference>
<evidence type="ECO:0000313" key="8">
    <source>
        <dbReference type="EMBL" id="SFE82440.1"/>
    </source>
</evidence>
<dbReference type="PANTHER" id="PTHR38050">
    <property type="match status" value="1"/>
</dbReference>
<dbReference type="OrthoDB" id="9764953at2"/>
<keyword evidence="3" id="KW-0858">Xylan degradation</keyword>
<dbReference type="GO" id="GO:0005576">
    <property type="term" value="C:extracellular region"/>
    <property type="evidence" value="ECO:0007669"/>
    <property type="project" value="UniProtKB-SubCell"/>
</dbReference>
<dbReference type="AlphaFoldDB" id="A0A1I2DRB0"/>
<name>A0A1I2DRB0_9BACI</name>
<sequence>MKKGKVSKETIVVQGQERSFLYYIPTSYKGSAPIPLLLSFHGAASDASYHSRLTTFHHLAEEENFFVLYPESTKLDPSNPSSKQWNEGVSGNPAKEANVNDIEFIKQLIEQWKQLYYVDKGKIFTTGFSNGSGFSLRLAIDLPNTFAGIGVVSGPLPLAFSDKVEDMPPLVFMMGTDDPIIPYSAAHAAGEHQYAIYELLGAQKTAEAFAYGSYEVTQVVTERLPTKVLEDATRVDCIRFNDHAGRSPVTFYSIKGGGHTWPGGPKLQPPAFNGPVSQQIDATRVIWDHFNEQTNEKGSHRTVTSRKTY</sequence>
<evidence type="ECO:0000256" key="2">
    <source>
        <dbReference type="ARBA" id="ARBA00022525"/>
    </source>
</evidence>
<proteinExistence type="predicted"/>
<evidence type="ECO:0000256" key="3">
    <source>
        <dbReference type="ARBA" id="ARBA00022651"/>
    </source>
</evidence>
<comment type="subcellular location">
    <subcellularLocation>
        <location evidence="1">Secreted</location>
    </subcellularLocation>
</comment>
<organism evidence="8 9">
    <name type="scientific">Alteribacillus iranensis</name>
    <dbReference type="NCBI Taxonomy" id="930128"/>
    <lineage>
        <taxon>Bacteria</taxon>
        <taxon>Bacillati</taxon>
        <taxon>Bacillota</taxon>
        <taxon>Bacilli</taxon>
        <taxon>Bacillales</taxon>
        <taxon>Bacillaceae</taxon>
        <taxon>Alteribacillus</taxon>
    </lineage>
</organism>
<evidence type="ECO:0000313" key="9">
    <source>
        <dbReference type="Proteomes" id="UP000199516"/>
    </source>
</evidence>
<dbReference type="Gene3D" id="3.40.50.1820">
    <property type="entry name" value="alpha/beta hydrolase"/>
    <property type="match status" value="1"/>
</dbReference>
<accession>A0A1I2DRB0</accession>
<keyword evidence="4" id="KW-0732">Signal</keyword>
<keyword evidence="2" id="KW-0964">Secreted</keyword>
<evidence type="ECO:0000256" key="7">
    <source>
        <dbReference type="ARBA" id="ARBA00023326"/>
    </source>
</evidence>
<keyword evidence="5" id="KW-0378">Hydrolase</keyword>
<dbReference type="Pfam" id="PF10503">
    <property type="entry name" value="Esterase_PHB"/>
    <property type="match status" value="1"/>
</dbReference>